<dbReference type="Proteomes" id="UP001500353">
    <property type="component" value="Unassembled WGS sequence"/>
</dbReference>
<organism evidence="1 2">
    <name type="scientific">Chryseobacterium ginsengisoli</name>
    <dbReference type="NCBI Taxonomy" id="363853"/>
    <lineage>
        <taxon>Bacteria</taxon>
        <taxon>Pseudomonadati</taxon>
        <taxon>Bacteroidota</taxon>
        <taxon>Flavobacteriia</taxon>
        <taxon>Flavobacteriales</taxon>
        <taxon>Weeksellaceae</taxon>
        <taxon>Chryseobacterium group</taxon>
        <taxon>Chryseobacterium</taxon>
    </lineage>
</organism>
<proteinExistence type="predicted"/>
<keyword evidence="2" id="KW-1185">Reference proteome</keyword>
<dbReference type="RefSeq" id="WP_345206353.1">
    <property type="nucleotide sequence ID" value="NZ_BAABHX010000005.1"/>
</dbReference>
<reference evidence="2" key="1">
    <citation type="journal article" date="2019" name="Int. J. Syst. Evol. Microbiol.">
        <title>The Global Catalogue of Microorganisms (GCM) 10K type strain sequencing project: providing services to taxonomists for standard genome sequencing and annotation.</title>
        <authorList>
            <consortium name="The Broad Institute Genomics Platform"/>
            <consortium name="The Broad Institute Genome Sequencing Center for Infectious Disease"/>
            <person name="Wu L."/>
            <person name="Ma J."/>
        </authorList>
    </citation>
    <scope>NUCLEOTIDE SEQUENCE [LARGE SCALE GENOMIC DNA]</scope>
    <source>
        <strain evidence="2">JCM 18019</strain>
    </source>
</reference>
<name>A0ABP9MLU4_9FLAO</name>
<dbReference type="EMBL" id="BAABHX010000005">
    <property type="protein sequence ID" value="GAA5097306.1"/>
    <property type="molecule type" value="Genomic_DNA"/>
</dbReference>
<evidence type="ECO:0000313" key="1">
    <source>
        <dbReference type="EMBL" id="GAA5097306.1"/>
    </source>
</evidence>
<comment type="caution">
    <text evidence="1">The sequence shown here is derived from an EMBL/GenBank/DDBJ whole genome shotgun (WGS) entry which is preliminary data.</text>
</comment>
<gene>
    <name evidence="1" type="ORF">GCM10023210_32220</name>
</gene>
<sequence>MNTKDKELTEHLKEIYSKYFDQEYVDKNLEIPKIYLDSIGKISVKDLYELGSIPNTEWGIDLYGDEFIERKNSNTLTKKDKIYLTIGDWGSHHDFHINCDKSSPDFGKIFDYNDAHPWCEWHRPEVEWADFKEFVKDEFNIELK</sequence>
<evidence type="ECO:0008006" key="3">
    <source>
        <dbReference type="Google" id="ProtNLM"/>
    </source>
</evidence>
<accession>A0ABP9MLU4</accession>
<evidence type="ECO:0000313" key="2">
    <source>
        <dbReference type="Proteomes" id="UP001500353"/>
    </source>
</evidence>
<protein>
    <recommendedName>
        <fullName evidence="3">Knr4/Smi1-like domain-containing protein</fullName>
    </recommendedName>
</protein>